<accession>A0A385SGA0</accession>
<evidence type="ECO:0000313" key="3">
    <source>
        <dbReference type="Proteomes" id="UP000266183"/>
    </source>
</evidence>
<evidence type="ECO:0000259" key="1">
    <source>
        <dbReference type="Pfam" id="PF01872"/>
    </source>
</evidence>
<dbReference type="RefSeq" id="WP_119753261.1">
    <property type="nucleotide sequence ID" value="NZ_CP032382.1"/>
</dbReference>
<proteinExistence type="predicted"/>
<evidence type="ECO:0000313" key="2">
    <source>
        <dbReference type="EMBL" id="AYB29954.1"/>
    </source>
</evidence>
<dbReference type="Gene3D" id="3.40.430.10">
    <property type="entry name" value="Dihydrofolate Reductase, subunit A"/>
    <property type="match status" value="1"/>
</dbReference>
<dbReference type="GO" id="GO:0008703">
    <property type="term" value="F:5-amino-6-(5-phosphoribosylamino)uracil reductase activity"/>
    <property type="evidence" value="ECO:0007669"/>
    <property type="project" value="InterPro"/>
</dbReference>
<dbReference type="Proteomes" id="UP000266183">
    <property type="component" value="Chromosome"/>
</dbReference>
<name>A0A385SGA0_9BACT</name>
<sequence>MGKIVSFINTTPDGFADSQYVTPDPEYFAFVHDVLAEIQTVAYGRNTFELFQQLWPARLESDDTPEWQLSMAKALTDIPKLVYSSGLNNTTWNNSTIVRAVDVEAISRFKQEGQKGLLTFGSMELVAALTEKQLVDDYYFCIQSLLAGGGSFRLFDKIKLTPQPLKLKSAKVLQSGVVIVHYERAH</sequence>
<dbReference type="InterPro" id="IPR024072">
    <property type="entry name" value="DHFR-like_dom_sf"/>
</dbReference>
<dbReference type="InterPro" id="IPR002734">
    <property type="entry name" value="RibDG_C"/>
</dbReference>
<feature type="domain" description="Bacterial bifunctional deaminase-reductase C-terminal" evidence="1">
    <location>
        <begin position="25"/>
        <end position="178"/>
    </location>
</feature>
<dbReference type="GO" id="GO:0009231">
    <property type="term" value="P:riboflavin biosynthetic process"/>
    <property type="evidence" value="ECO:0007669"/>
    <property type="project" value="InterPro"/>
</dbReference>
<protein>
    <recommendedName>
        <fullName evidence="1">Bacterial bifunctional deaminase-reductase C-terminal domain-containing protein</fullName>
    </recommendedName>
</protein>
<dbReference type="SUPFAM" id="SSF53597">
    <property type="entry name" value="Dihydrofolate reductase-like"/>
    <property type="match status" value="1"/>
</dbReference>
<dbReference type="OrthoDB" id="195113at2"/>
<keyword evidence="3" id="KW-1185">Reference proteome</keyword>
<reference evidence="3" key="1">
    <citation type="submission" date="2018-09" db="EMBL/GenBank/DDBJ databases">
        <title>Chryseolinea sp. KIS68-18 isolated from soil.</title>
        <authorList>
            <person name="Weon H.-Y."/>
            <person name="Kwon S.-W."/>
            <person name="Lee S.A."/>
        </authorList>
    </citation>
    <scope>NUCLEOTIDE SEQUENCE [LARGE SCALE GENOMIC DNA]</scope>
    <source>
        <strain evidence="3">KIS68-18</strain>
    </source>
</reference>
<dbReference type="Pfam" id="PF01872">
    <property type="entry name" value="RibD_C"/>
    <property type="match status" value="1"/>
</dbReference>
<gene>
    <name evidence="2" type="ORF">D4L85_04885</name>
</gene>
<dbReference type="EMBL" id="CP032382">
    <property type="protein sequence ID" value="AYB29954.1"/>
    <property type="molecule type" value="Genomic_DNA"/>
</dbReference>
<dbReference type="AlphaFoldDB" id="A0A385SGA0"/>
<organism evidence="2 3">
    <name type="scientific">Chryseolinea soli</name>
    <dbReference type="NCBI Taxonomy" id="2321403"/>
    <lineage>
        <taxon>Bacteria</taxon>
        <taxon>Pseudomonadati</taxon>
        <taxon>Bacteroidota</taxon>
        <taxon>Cytophagia</taxon>
        <taxon>Cytophagales</taxon>
        <taxon>Fulvivirgaceae</taxon>
        <taxon>Chryseolinea</taxon>
    </lineage>
</organism>
<dbReference type="KEGG" id="chk:D4L85_04885"/>